<dbReference type="SMART" id="SM00271">
    <property type="entry name" value="DnaJ"/>
    <property type="match status" value="1"/>
</dbReference>
<dbReference type="Pfam" id="PF00226">
    <property type="entry name" value="DnaJ"/>
    <property type="match status" value="1"/>
</dbReference>
<dbReference type="SUPFAM" id="SSF46565">
    <property type="entry name" value="Chaperone J-domain"/>
    <property type="match status" value="1"/>
</dbReference>
<dbReference type="EMBL" id="QZJZ01000028">
    <property type="protein sequence ID" value="RJP60513.1"/>
    <property type="molecule type" value="Genomic_DNA"/>
</dbReference>
<dbReference type="Pfam" id="PF07238">
    <property type="entry name" value="PilZ"/>
    <property type="match status" value="1"/>
</dbReference>
<accession>A0A3A4R783</accession>
<dbReference type="Proteomes" id="UP000266426">
    <property type="component" value="Unassembled WGS sequence"/>
</dbReference>
<reference evidence="2 3" key="1">
    <citation type="journal article" date="2017" name="ISME J.">
        <title>Energy and carbon metabolisms in a deep terrestrial subsurface fluid microbial community.</title>
        <authorList>
            <person name="Momper L."/>
            <person name="Jungbluth S.P."/>
            <person name="Lee M.D."/>
            <person name="Amend J.P."/>
        </authorList>
    </citation>
    <scope>NUCLEOTIDE SEQUENCE [LARGE SCALE GENOMIC DNA]</scope>
    <source>
        <strain evidence="2">SURF_26</strain>
    </source>
</reference>
<dbReference type="InterPro" id="IPR001623">
    <property type="entry name" value="DnaJ_domain"/>
</dbReference>
<dbReference type="SUPFAM" id="SSF141371">
    <property type="entry name" value="PilZ domain-like"/>
    <property type="match status" value="1"/>
</dbReference>
<evidence type="ECO:0000313" key="3">
    <source>
        <dbReference type="Proteomes" id="UP000266426"/>
    </source>
</evidence>
<dbReference type="InterPro" id="IPR009875">
    <property type="entry name" value="PilZ_domain"/>
</dbReference>
<dbReference type="InterPro" id="IPR036869">
    <property type="entry name" value="J_dom_sf"/>
</dbReference>
<dbReference type="Gene3D" id="2.40.10.220">
    <property type="entry name" value="predicted glycosyltransferase like domains"/>
    <property type="match status" value="1"/>
</dbReference>
<gene>
    <name evidence="2" type="ORF">C4541_03875</name>
</gene>
<dbReference type="AlphaFoldDB" id="A0A3A4R783"/>
<evidence type="ECO:0000313" key="2">
    <source>
        <dbReference type="EMBL" id="RJP60513.1"/>
    </source>
</evidence>
<proteinExistence type="predicted"/>
<dbReference type="PROSITE" id="PS50076">
    <property type="entry name" value="DNAJ_2"/>
    <property type="match status" value="1"/>
</dbReference>
<feature type="domain" description="J" evidence="1">
    <location>
        <begin position="7"/>
        <end position="70"/>
    </location>
</feature>
<organism evidence="2 3">
    <name type="scientific">Candidatus Auribacter fodinae</name>
    <dbReference type="NCBI Taxonomy" id="2093366"/>
    <lineage>
        <taxon>Bacteria</taxon>
        <taxon>Pseudomonadati</taxon>
        <taxon>Candidatus Auribacterota</taxon>
        <taxon>Candidatus Auribacteria</taxon>
        <taxon>Candidatus Auribacterales</taxon>
        <taxon>Candidatus Auribacteraceae</taxon>
        <taxon>Candidatus Auribacter</taxon>
    </lineage>
</organism>
<dbReference type="GO" id="GO:0035438">
    <property type="term" value="F:cyclic-di-GMP binding"/>
    <property type="evidence" value="ECO:0007669"/>
    <property type="project" value="InterPro"/>
</dbReference>
<name>A0A3A4R783_9BACT</name>
<dbReference type="Gene3D" id="1.10.287.110">
    <property type="entry name" value="DnaJ domain"/>
    <property type="match status" value="1"/>
</dbReference>
<protein>
    <recommendedName>
        <fullName evidence="1">J domain-containing protein</fullName>
    </recommendedName>
</protein>
<sequence length="218" mass="25801">MITQDKNYYRILQVDPTADPIIIQSAFHILVFQLKKKENYSSKLPSLEEIHEAYAVLKDPAKREQYDCENFFKKQKNTIKNNIFQLRCFFCNSINEINLDTQSDKIQELACRHCKKPFSTLINNQRRFPRYSCKKKVIVSQPDSEEMYEGTCVNFSRSGMLLEIPDKKFEEKERLKISFTKNNHIFMIGIVVRVQKSVRDESFIYTHGIEFTQTHHAE</sequence>
<evidence type="ECO:0000259" key="1">
    <source>
        <dbReference type="PROSITE" id="PS50076"/>
    </source>
</evidence>
<comment type="caution">
    <text evidence="2">The sequence shown here is derived from an EMBL/GenBank/DDBJ whole genome shotgun (WGS) entry which is preliminary data.</text>
</comment>